<evidence type="ECO:0000256" key="1">
    <source>
        <dbReference type="SAM" id="Phobius"/>
    </source>
</evidence>
<dbReference type="STRING" id="48698.ENSPFOP00000020715"/>
<feature type="transmembrane region" description="Helical" evidence="1">
    <location>
        <begin position="36"/>
        <end position="58"/>
    </location>
</feature>
<dbReference type="GeneID" id="103133718"/>
<keyword evidence="1" id="KW-0812">Transmembrane</keyword>
<dbReference type="Proteomes" id="UP000028760">
    <property type="component" value="Unassembled WGS sequence"/>
</dbReference>
<keyword evidence="3" id="KW-1185">Reference proteome</keyword>
<keyword evidence="1" id="KW-1133">Transmembrane helix</keyword>
<dbReference type="OMA" id="SKINWNW"/>
<feature type="transmembrane region" description="Helical" evidence="1">
    <location>
        <begin position="105"/>
        <end position="129"/>
    </location>
</feature>
<dbReference type="AlphaFoldDB" id="A0A087YRR2"/>
<proteinExistence type="predicted"/>
<dbReference type="GeneTree" id="ENSGT00390000007283"/>
<dbReference type="KEGG" id="pfor:103133718"/>
<keyword evidence="1" id="KW-0472">Membrane</keyword>
<dbReference type="OrthoDB" id="10258440at2759"/>
<dbReference type="Ensembl" id="ENSPFOT00000020740.1">
    <property type="protein sequence ID" value="ENSPFOP00000020715.1"/>
    <property type="gene ID" value="ENSPFOG00000020590.1"/>
</dbReference>
<dbReference type="eggNOG" id="KOG3879">
    <property type="taxonomic scope" value="Eukaryota"/>
</dbReference>
<dbReference type="Pfam" id="PF10269">
    <property type="entry name" value="Tmemb_185A"/>
    <property type="match status" value="1"/>
</dbReference>
<evidence type="ECO:0000313" key="2">
    <source>
        <dbReference type="Ensembl" id="ENSPFOP00000020715.1"/>
    </source>
</evidence>
<reference evidence="2" key="2">
    <citation type="submission" date="2025-08" db="UniProtKB">
        <authorList>
            <consortium name="Ensembl"/>
        </authorList>
    </citation>
    <scope>IDENTIFICATION</scope>
</reference>
<accession>A0A087YRR2</accession>
<dbReference type="CTD" id="85025"/>
<reference evidence="3" key="1">
    <citation type="submission" date="2013-10" db="EMBL/GenBank/DDBJ databases">
        <authorList>
            <person name="Schartl M."/>
            <person name="Warren W."/>
        </authorList>
    </citation>
    <scope>NUCLEOTIDE SEQUENCE [LARGE SCALE GENOMIC DNA]</scope>
    <source>
        <strain evidence="3">female</strain>
    </source>
</reference>
<dbReference type="RefSeq" id="XP_007545648.1">
    <property type="nucleotide sequence ID" value="XM_007545586.2"/>
</dbReference>
<dbReference type="EMBL" id="AYCK01001908">
    <property type="status" value="NOT_ANNOTATED_CDS"/>
    <property type="molecule type" value="Genomic_DNA"/>
</dbReference>
<organism evidence="2 3">
    <name type="scientific">Poecilia formosa</name>
    <name type="common">Amazon molly</name>
    <name type="synonym">Limia formosa</name>
    <dbReference type="NCBI Taxonomy" id="48698"/>
    <lineage>
        <taxon>Eukaryota</taxon>
        <taxon>Metazoa</taxon>
        <taxon>Chordata</taxon>
        <taxon>Craniata</taxon>
        <taxon>Vertebrata</taxon>
        <taxon>Euteleostomi</taxon>
        <taxon>Actinopterygii</taxon>
        <taxon>Neopterygii</taxon>
        <taxon>Teleostei</taxon>
        <taxon>Neoteleostei</taxon>
        <taxon>Acanthomorphata</taxon>
        <taxon>Ovalentaria</taxon>
        <taxon>Atherinomorphae</taxon>
        <taxon>Cyprinodontiformes</taxon>
        <taxon>Poeciliidae</taxon>
        <taxon>Poeciliinae</taxon>
        <taxon>Poecilia</taxon>
    </lineage>
</organism>
<dbReference type="PANTHER" id="PTHR13568:SF4">
    <property type="entry name" value="TRANSMEMBRANE PROTEIN 60"/>
    <property type="match status" value="1"/>
</dbReference>
<protein>
    <submittedName>
        <fullName evidence="2">Transmembrane protein 60</fullName>
    </submittedName>
</protein>
<dbReference type="PANTHER" id="PTHR13568">
    <property type="entry name" value="FAM11A, B PROTEIN"/>
    <property type="match status" value="1"/>
</dbReference>
<feature type="transmembrane region" description="Helical" evidence="1">
    <location>
        <begin position="78"/>
        <end position="99"/>
    </location>
</feature>
<evidence type="ECO:0000313" key="3">
    <source>
        <dbReference type="Proteomes" id="UP000028760"/>
    </source>
</evidence>
<dbReference type="InterPro" id="IPR019396">
    <property type="entry name" value="TM_Fragile-X-F-assoc"/>
</dbReference>
<sequence length="134" mass="15843">MKMSLAQRVFLSWIFALVFLIMLALKLDSKIQWNWFLIFLPVWIFDTILILMQIVEMAGRCKPDFDPRDEEKSVKRRLWYLSALLLKLAFCLTLCSRLQKLTDIWVSVVCVPLWVLLGGALLELGYSVFHYRRD</sequence>
<name>A0A087YRR2_POEFO</name>
<reference evidence="2" key="3">
    <citation type="submission" date="2025-09" db="UniProtKB">
        <authorList>
            <consortium name="Ensembl"/>
        </authorList>
    </citation>
    <scope>IDENTIFICATION</scope>
</reference>